<dbReference type="Proteomes" id="UP000641137">
    <property type="component" value="Unassembled WGS sequence"/>
</dbReference>
<proteinExistence type="predicted"/>
<dbReference type="EMBL" id="BMZO01000003">
    <property type="protein sequence ID" value="GHC66885.1"/>
    <property type="molecule type" value="Genomic_DNA"/>
</dbReference>
<keyword evidence="2" id="KW-1185">Reference proteome</keyword>
<dbReference type="Gene3D" id="3.90.1140.10">
    <property type="entry name" value="Cyclic phosphodiesterase"/>
    <property type="match status" value="1"/>
</dbReference>
<evidence type="ECO:0000313" key="2">
    <source>
        <dbReference type="Proteomes" id="UP000641137"/>
    </source>
</evidence>
<reference evidence="1" key="1">
    <citation type="journal article" date="2014" name="Int. J. Syst. Evol. Microbiol.">
        <title>Complete genome sequence of Corynebacterium casei LMG S-19264T (=DSM 44701T), isolated from a smear-ripened cheese.</title>
        <authorList>
            <consortium name="US DOE Joint Genome Institute (JGI-PGF)"/>
            <person name="Walter F."/>
            <person name="Albersmeier A."/>
            <person name="Kalinowski J."/>
            <person name="Ruckert C."/>
        </authorList>
    </citation>
    <scope>NUCLEOTIDE SEQUENCE</scope>
    <source>
        <strain evidence="1">KCTC 42097</strain>
    </source>
</reference>
<dbReference type="InterPro" id="IPR009389">
    <property type="entry name" value="DUF1045"/>
</dbReference>
<name>A0A8J3DHE3_9HYPH</name>
<dbReference type="AlphaFoldDB" id="A0A8J3DHE3"/>
<dbReference type="RefSeq" id="WP_189488617.1">
    <property type="nucleotide sequence ID" value="NZ_BMZO01000003.1"/>
</dbReference>
<dbReference type="PIRSF" id="PIRSF033328">
    <property type="entry name" value="Phest_Mll4975"/>
    <property type="match status" value="1"/>
</dbReference>
<reference evidence="1" key="2">
    <citation type="submission" date="2020-09" db="EMBL/GenBank/DDBJ databases">
        <authorList>
            <person name="Sun Q."/>
            <person name="Kim S."/>
        </authorList>
    </citation>
    <scope>NUCLEOTIDE SEQUENCE</scope>
    <source>
        <strain evidence="1">KCTC 42097</strain>
    </source>
</reference>
<gene>
    <name evidence="1" type="ORF">GCM10010136_10410</name>
</gene>
<dbReference type="Pfam" id="PF06299">
    <property type="entry name" value="DUF1045"/>
    <property type="match status" value="1"/>
</dbReference>
<organism evidence="1 2">
    <name type="scientific">Limoniibacter endophyticus</name>
    <dbReference type="NCBI Taxonomy" id="1565040"/>
    <lineage>
        <taxon>Bacteria</taxon>
        <taxon>Pseudomonadati</taxon>
        <taxon>Pseudomonadota</taxon>
        <taxon>Alphaproteobacteria</taxon>
        <taxon>Hyphomicrobiales</taxon>
        <taxon>Bartonellaceae</taxon>
        <taxon>Limoniibacter</taxon>
    </lineage>
</organism>
<evidence type="ECO:0000313" key="1">
    <source>
        <dbReference type="EMBL" id="GHC66885.1"/>
    </source>
</evidence>
<accession>A0A8J3DHE3</accession>
<comment type="caution">
    <text evidence="1">The sequence shown here is derived from an EMBL/GenBank/DDBJ whole genome shotgun (WGS) entry which is preliminary data.</text>
</comment>
<sequence>MRYAIYFTPSRDHILTALAEEWLGRSAFTGALTPPASSGALSAVEVAFHTASARRYGFHATLKAPFRLAANESEAALDAALSRFVATQSPFSIPKLVLGDLDGFFALVPSEPCAALNTLAGEVVSHFEPFRAPLTEVEIERRNPDGLSQLECRNLMQWGYPYVFEAFRFHMTLSGRADTAIKPKLRAALESHFNMVLNKPLEIAGLALFVEPEPGAPFHIQSYYALGQQEKRKFA</sequence>
<protein>
    <submittedName>
        <fullName evidence="1">Phosphonate metabolism protein</fullName>
    </submittedName>
</protein>
<dbReference type="NCBIfam" id="TIGR03223">
    <property type="entry name" value="Phn_opern_protn"/>
    <property type="match status" value="1"/>
</dbReference>